<dbReference type="InterPro" id="IPR043777">
    <property type="entry name" value="DUF5719"/>
</dbReference>
<proteinExistence type="predicted"/>
<dbReference type="Proteomes" id="UP001525379">
    <property type="component" value="Unassembled WGS sequence"/>
</dbReference>
<protein>
    <submittedName>
        <fullName evidence="3">DUF5719 family protein</fullName>
    </submittedName>
</protein>
<dbReference type="RefSeq" id="WP_260103606.1">
    <property type="nucleotide sequence ID" value="NZ_JALXSQ010000001.1"/>
</dbReference>
<sequence length="521" mass="53157">MTSSEPRDDFERDEHDDAAERAALEARQEALLAARMGELEPAGRTVKAKEPAVVREARRGRELGARFGVGVLALAAASGLVVWSLTPFIPARSVTIPSTQVAPVPGTQERVCPGPLAALGQQGGSTAATLVGDSKLAGAGDTGSAEAIGIHAANGSGTGALKAPVLYTAPGMQGDVPTRLSAAQTTTVSAPLAGFAATSCQQPSADQWVLADGSTGTTSSVLSVTNSSERAAKVTLTAFSENGQIAMNSNAEFEIPARTQRLVSLAGLAPEQKWLAVHVQASSGLISASIHETVSERTNGQGADIVGATEAPTLGVVIPGVPVTAQPSRQDDGGGAQNTLVRLVSPQGDANQATVRILDHEGKEVHHQTMALQMGVLAEMQLSLVTPGVYTVVVDAEAPVLAAARAGVVGEKSRDFAWYRAAPVLSGDQLVAVPEGPGARISLYNPKGEAQQITVAREGGEAETVTIAPGATHRVEASAGNYRLGALHGIAATVSYSGAGQLAGFAVTSANPLAEPIEVVR</sequence>
<dbReference type="Pfam" id="PF18986">
    <property type="entry name" value="DUF5719"/>
    <property type="match status" value="1"/>
</dbReference>
<evidence type="ECO:0000256" key="2">
    <source>
        <dbReference type="SAM" id="Phobius"/>
    </source>
</evidence>
<comment type="caution">
    <text evidence="3">The sequence shown here is derived from an EMBL/GenBank/DDBJ whole genome shotgun (WGS) entry which is preliminary data.</text>
</comment>
<dbReference type="EMBL" id="JALXSQ010000001">
    <property type="protein sequence ID" value="MCT2041746.1"/>
    <property type="molecule type" value="Genomic_DNA"/>
</dbReference>
<keyword evidence="4" id="KW-1185">Reference proteome</keyword>
<evidence type="ECO:0000256" key="1">
    <source>
        <dbReference type="SAM" id="MobiDB-lite"/>
    </source>
</evidence>
<feature type="transmembrane region" description="Helical" evidence="2">
    <location>
        <begin position="63"/>
        <end position="85"/>
    </location>
</feature>
<evidence type="ECO:0000313" key="3">
    <source>
        <dbReference type="EMBL" id="MCT2041746.1"/>
    </source>
</evidence>
<keyword evidence="2" id="KW-0812">Transmembrane</keyword>
<gene>
    <name evidence="3" type="ORF">M3D15_00085</name>
</gene>
<accession>A0ABT2HUD7</accession>
<organism evidence="3 4">
    <name type="scientific">Pseudoclavibacter albus</name>
    <dbReference type="NCBI Taxonomy" id="272241"/>
    <lineage>
        <taxon>Bacteria</taxon>
        <taxon>Bacillati</taxon>
        <taxon>Actinomycetota</taxon>
        <taxon>Actinomycetes</taxon>
        <taxon>Micrococcales</taxon>
        <taxon>Microbacteriaceae</taxon>
        <taxon>Pseudoclavibacter</taxon>
    </lineage>
</organism>
<keyword evidence="2" id="KW-0472">Membrane</keyword>
<feature type="region of interest" description="Disordered" evidence="1">
    <location>
        <begin position="1"/>
        <end position="23"/>
    </location>
</feature>
<keyword evidence="2" id="KW-1133">Transmembrane helix</keyword>
<reference evidence="3 4" key="1">
    <citation type="submission" date="2022-04" db="EMBL/GenBank/DDBJ databases">
        <title>Human microbiome associated bacterial genomes.</title>
        <authorList>
            <person name="Sandstrom S."/>
            <person name="Salamzade R."/>
            <person name="Kalan L.R."/>
        </authorList>
    </citation>
    <scope>NUCLEOTIDE SEQUENCE [LARGE SCALE GENOMIC DNA]</scope>
    <source>
        <strain evidence="4">p3-SID1799</strain>
    </source>
</reference>
<name>A0ABT2HUD7_9MICO</name>
<evidence type="ECO:0000313" key="4">
    <source>
        <dbReference type="Proteomes" id="UP001525379"/>
    </source>
</evidence>